<comment type="similarity">
    <text evidence="1">Belongs to the SMP-30/CGR1 family.</text>
</comment>
<dbReference type="InterPro" id="IPR013658">
    <property type="entry name" value="SGL"/>
</dbReference>
<dbReference type="PRINTS" id="PR01790">
    <property type="entry name" value="SMP30FAMILY"/>
</dbReference>
<evidence type="ECO:0000256" key="1">
    <source>
        <dbReference type="ARBA" id="ARBA00008853"/>
    </source>
</evidence>
<feature type="domain" description="SMP-30/Gluconolactonase/LRE-like region" evidence="3">
    <location>
        <begin position="69"/>
        <end position="316"/>
    </location>
</feature>
<dbReference type="SUPFAM" id="SSF63829">
    <property type="entry name" value="Calcium-dependent phosphotriesterase"/>
    <property type="match status" value="1"/>
</dbReference>
<dbReference type="InterPro" id="IPR051262">
    <property type="entry name" value="SMP-30/CGR1_Lactonase"/>
</dbReference>
<dbReference type="PANTHER" id="PTHR47572">
    <property type="entry name" value="LIPOPROTEIN-RELATED"/>
    <property type="match status" value="1"/>
</dbReference>
<dbReference type="InterPro" id="IPR005511">
    <property type="entry name" value="SMP-30"/>
</dbReference>
<name>A0ABP6XCB1_9ACTN</name>
<organism evidence="4 5">
    <name type="scientific">Microlunatus spumicola</name>
    <dbReference type="NCBI Taxonomy" id="81499"/>
    <lineage>
        <taxon>Bacteria</taxon>
        <taxon>Bacillati</taxon>
        <taxon>Actinomycetota</taxon>
        <taxon>Actinomycetes</taxon>
        <taxon>Propionibacteriales</taxon>
        <taxon>Propionibacteriaceae</taxon>
        <taxon>Microlunatus</taxon>
    </lineage>
</organism>
<evidence type="ECO:0000313" key="5">
    <source>
        <dbReference type="Proteomes" id="UP001500767"/>
    </source>
</evidence>
<dbReference type="InterPro" id="IPR011042">
    <property type="entry name" value="6-blade_b-propeller_TolB-like"/>
</dbReference>
<dbReference type="Gene3D" id="2.120.10.30">
    <property type="entry name" value="TolB, C-terminal domain"/>
    <property type="match status" value="1"/>
</dbReference>
<evidence type="ECO:0000313" key="4">
    <source>
        <dbReference type="EMBL" id="GAA3562388.1"/>
    </source>
</evidence>
<keyword evidence="2" id="KW-0378">Hydrolase</keyword>
<protein>
    <submittedName>
        <fullName evidence="4">SMP-30/gluconolactonase/LRE family protein</fullName>
    </submittedName>
</protein>
<sequence>MTLASDCFHRVAAPAVGPVDHARTVSRVTTPPGQAPTDALPATWERLDERFAKVDGDSLVVRIASGCRWTEGGTYLPAARSFVWSDIPNDRLLRWDELTGETGVFRSPAGYPNGSTLDGEGRLVTCHHGLRGVTRTEHDGSVTVLADHFEGRRFNSPNDVVVDRRGAVWFTDPGYGIGTDYEGFQAESEIGGSHVYRIDPDGTTRQVTDDFDQPNGLALSLDESQLYVVDSERRHLRVFDVTDDGTLTGGDVLATSTAGTFDGVRLDTAGRIWAAAEDGVHCLHPDGTLLGKLLLPEIAANLTFGGLKRNLLFVCASTSVYLIMLNVTGAPGPYAVPRA</sequence>
<evidence type="ECO:0000256" key="2">
    <source>
        <dbReference type="ARBA" id="ARBA00022801"/>
    </source>
</evidence>
<dbReference type="Proteomes" id="UP001500767">
    <property type="component" value="Unassembled WGS sequence"/>
</dbReference>
<comment type="caution">
    <text evidence="4">The sequence shown here is derived from an EMBL/GenBank/DDBJ whole genome shotgun (WGS) entry which is preliminary data.</text>
</comment>
<reference evidence="5" key="1">
    <citation type="journal article" date="2019" name="Int. J. Syst. Evol. Microbiol.">
        <title>The Global Catalogue of Microorganisms (GCM) 10K type strain sequencing project: providing services to taxonomists for standard genome sequencing and annotation.</title>
        <authorList>
            <consortium name="The Broad Institute Genomics Platform"/>
            <consortium name="The Broad Institute Genome Sequencing Center for Infectious Disease"/>
            <person name="Wu L."/>
            <person name="Ma J."/>
        </authorList>
    </citation>
    <scope>NUCLEOTIDE SEQUENCE [LARGE SCALE GENOMIC DNA]</scope>
    <source>
        <strain evidence="5">JCM 16540</strain>
    </source>
</reference>
<dbReference type="PANTHER" id="PTHR47572:SF4">
    <property type="entry name" value="LACTONASE DRP35"/>
    <property type="match status" value="1"/>
</dbReference>
<keyword evidence="5" id="KW-1185">Reference proteome</keyword>
<gene>
    <name evidence="4" type="ORF">GCM10022197_17510</name>
</gene>
<dbReference type="Pfam" id="PF08450">
    <property type="entry name" value="SGL"/>
    <property type="match status" value="1"/>
</dbReference>
<accession>A0ABP6XCB1</accession>
<dbReference type="EMBL" id="BAAAYR010000001">
    <property type="protein sequence ID" value="GAA3562388.1"/>
    <property type="molecule type" value="Genomic_DNA"/>
</dbReference>
<proteinExistence type="inferred from homology"/>
<evidence type="ECO:0000259" key="3">
    <source>
        <dbReference type="Pfam" id="PF08450"/>
    </source>
</evidence>